<evidence type="ECO:0000259" key="4">
    <source>
        <dbReference type="SMART" id="SM00479"/>
    </source>
</evidence>
<evidence type="ECO:0000256" key="1">
    <source>
        <dbReference type="ARBA" id="ARBA00022722"/>
    </source>
</evidence>
<dbReference type="PANTHER" id="PTHR30231">
    <property type="entry name" value="DNA POLYMERASE III SUBUNIT EPSILON"/>
    <property type="match status" value="1"/>
</dbReference>
<evidence type="ECO:0000313" key="6">
    <source>
        <dbReference type="Proteomes" id="UP001164305"/>
    </source>
</evidence>
<dbReference type="InterPro" id="IPR013520">
    <property type="entry name" value="Ribonucl_H"/>
</dbReference>
<dbReference type="InterPro" id="IPR012337">
    <property type="entry name" value="RNaseH-like_sf"/>
</dbReference>
<organism evidence="5 6">
    <name type="scientific">Brachybacterium huguangmaarense</name>
    <dbReference type="NCBI Taxonomy" id="1652028"/>
    <lineage>
        <taxon>Bacteria</taxon>
        <taxon>Bacillati</taxon>
        <taxon>Actinomycetota</taxon>
        <taxon>Actinomycetes</taxon>
        <taxon>Micrococcales</taxon>
        <taxon>Dermabacteraceae</taxon>
        <taxon>Brachybacterium</taxon>
    </lineage>
</organism>
<keyword evidence="2" id="KW-0378">Hydrolase</keyword>
<dbReference type="InterPro" id="IPR036397">
    <property type="entry name" value="RNaseH_sf"/>
</dbReference>
<dbReference type="Proteomes" id="UP001164305">
    <property type="component" value="Chromosome"/>
</dbReference>
<sequence length="258" mass="27475">MTSTDQAARPDASAPVAAVAPVGFPVGWTSAPLLGFDTETTGTNVREDRIVTAALVHSAGPGRAAETVATWLIDPGIDIPPAASAVHGISTEHARTYGMAPREALDEVADALADALGRGIPVVAFNASFDLQILEAELARLGLPLLAERLGHDIAPVVDPLVLDRGLDRFRKGKRTLTDLCDVYGVVQDGRLHTADVDVSATLDVLRGIIGRNPDLAAAELAEVHQRQIALHRDWAENFNEFLRRKGKPGDVVTVWPL</sequence>
<dbReference type="PANTHER" id="PTHR30231:SF4">
    <property type="entry name" value="PROTEIN NEN2"/>
    <property type="match status" value="1"/>
</dbReference>
<evidence type="ECO:0000256" key="3">
    <source>
        <dbReference type="ARBA" id="ARBA00022839"/>
    </source>
</evidence>
<keyword evidence="1" id="KW-0540">Nuclease</keyword>
<dbReference type="CDD" id="cd06127">
    <property type="entry name" value="DEDDh"/>
    <property type="match status" value="1"/>
</dbReference>
<dbReference type="EMBL" id="CP107020">
    <property type="protein sequence ID" value="UYG17114.1"/>
    <property type="molecule type" value="Genomic_DNA"/>
</dbReference>
<dbReference type="SMART" id="SM00479">
    <property type="entry name" value="EXOIII"/>
    <property type="match status" value="1"/>
</dbReference>
<dbReference type="NCBIfam" id="NF005927">
    <property type="entry name" value="PRK07942.1"/>
    <property type="match status" value="1"/>
</dbReference>
<keyword evidence="6" id="KW-1185">Reference proteome</keyword>
<feature type="domain" description="Exonuclease" evidence="4">
    <location>
        <begin position="32"/>
        <end position="215"/>
    </location>
</feature>
<evidence type="ECO:0000313" key="5">
    <source>
        <dbReference type="EMBL" id="UYG17114.1"/>
    </source>
</evidence>
<dbReference type="GO" id="GO:0004527">
    <property type="term" value="F:exonuclease activity"/>
    <property type="evidence" value="ECO:0007669"/>
    <property type="project" value="UniProtKB-KW"/>
</dbReference>
<dbReference type="RefSeq" id="WP_263594323.1">
    <property type="nucleotide sequence ID" value="NZ_CP107020.1"/>
</dbReference>
<gene>
    <name evidence="5" type="ORF">BRM3_01370</name>
</gene>
<protein>
    <submittedName>
        <fullName evidence="5">Exonuclease domain-containing protein</fullName>
    </submittedName>
</protein>
<name>A0ABY6G1N7_9MICO</name>
<dbReference type="SUPFAM" id="SSF53098">
    <property type="entry name" value="Ribonuclease H-like"/>
    <property type="match status" value="1"/>
</dbReference>
<reference evidence="5" key="1">
    <citation type="submission" date="2022-10" db="EMBL/GenBank/DDBJ databases">
        <title>Whole-Genome Sequencing of Brachybacterium huguangmaarense BRM-3, Isolated from Betula schmidtii.</title>
        <authorList>
            <person name="Haam D."/>
        </authorList>
    </citation>
    <scope>NUCLEOTIDE SEQUENCE</scope>
    <source>
        <strain evidence="5">BRM-3</strain>
    </source>
</reference>
<proteinExistence type="predicted"/>
<evidence type="ECO:0000256" key="2">
    <source>
        <dbReference type="ARBA" id="ARBA00022801"/>
    </source>
</evidence>
<accession>A0ABY6G1N7</accession>
<keyword evidence="3 5" id="KW-0269">Exonuclease</keyword>
<dbReference type="Gene3D" id="3.30.420.10">
    <property type="entry name" value="Ribonuclease H-like superfamily/Ribonuclease H"/>
    <property type="match status" value="1"/>
</dbReference>
<dbReference type="Pfam" id="PF00929">
    <property type="entry name" value="RNase_T"/>
    <property type="match status" value="1"/>
</dbReference>